<dbReference type="Proteomes" id="UP000034774">
    <property type="component" value="Unassembled WGS sequence"/>
</dbReference>
<dbReference type="AlphaFoldDB" id="A0A0G0LWG9"/>
<name>A0A0G0LWG9_9BACT</name>
<organism evidence="1 2">
    <name type="scientific">Candidatus Woesebacteria bacterium GW2011_GWB1_39_10</name>
    <dbReference type="NCBI Taxonomy" id="1618572"/>
    <lineage>
        <taxon>Bacteria</taxon>
        <taxon>Candidatus Woeseibacteriota</taxon>
    </lineage>
</organism>
<proteinExistence type="predicted"/>
<protein>
    <submittedName>
        <fullName evidence="1">Uncharacterized protein</fullName>
    </submittedName>
</protein>
<evidence type="ECO:0000313" key="1">
    <source>
        <dbReference type="EMBL" id="KKQ92365.1"/>
    </source>
</evidence>
<sequence>MTVKNASPATKEDVEKIVTKVSIGFSEAILEGVQKMFDEQNKVNTQTFATKEDLKREISWLKDDIKGLTADLSDTASKKEFNSLKSKVDKHVSRVVS</sequence>
<dbReference type="STRING" id="1618572.UT17_C0002G0028"/>
<dbReference type="EMBL" id="LBVU01000002">
    <property type="protein sequence ID" value="KKQ92365.1"/>
    <property type="molecule type" value="Genomic_DNA"/>
</dbReference>
<evidence type="ECO:0000313" key="2">
    <source>
        <dbReference type="Proteomes" id="UP000034774"/>
    </source>
</evidence>
<gene>
    <name evidence="1" type="ORF">UT17_C0002G0028</name>
</gene>
<reference evidence="1 2" key="1">
    <citation type="journal article" date="2015" name="Nature">
        <title>rRNA introns, odd ribosomes, and small enigmatic genomes across a large radiation of phyla.</title>
        <authorList>
            <person name="Brown C.T."/>
            <person name="Hug L.A."/>
            <person name="Thomas B.C."/>
            <person name="Sharon I."/>
            <person name="Castelle C.J."/>
            <person name="Singh A."/>
            <person name="Wilkins M.J."/>
            <person name="Williams K.H."/>
            <person name="Banfield J.F."/>
        </authorList>
    </citation>
    <scope>NUCLEOTIDE SEQUENCE [LARGE SCALE GENOMIC DNA]</scope>
</reference>
<comment type="caution">
    <text evidence="1">The sequence shown here is derived from an EMBL/GenBank/DDBJ whole genome shotgun (WGS) entry which is preliminary data.</text>
</comment>
<accession>A0A0G0LWG9</accession>